<reference evidence="1" key="1">
    <citation type="submission" date="2018-05" db="EMBL/GenBank/DDBJ databases">
        <authorList>
            <person name="Lanie J.A."/>
            <person name="Ng W.-L."/>
            <person name="Kazmierczak K.M."/>
            <person name="Andrzejewski T.M."/>
            <person name="Davidsen T.M."/>
            <person name="Wayne K.J."/>
            <person name="Tettelin H."/>
            <person name="Glass J.I."/>
            <person name="Rusch D."/>
            <person name="Podicherti R."/>
            <person name="Tsui H.-C.T."/>
            <person name="Winkler M.E."/>
        </authorList>
    </citation>
    <scope>NUCLEOTIDE SEQUENCE</scope>
</reference>
<evidence type="ECO:0000313" key="1">
    <source>
        <dbReference type="EMBL" id="SVE50407.1"/>
    </source>
</evidence>
<gene>
    <name evidence="1" type="ORF">METZ01_LOCUS503261</name>
</gene>
<proteinExistence type="predicted"/>
<accession>A0A383E0Q5</accession>
<feature type="non-terminal residue" evidence="1">
    <location>
        <position position="31"/>
    </location>
</feature>
<name>A0A383E0Q5_9ZZZZ</name>
<protein>
    <submittedName>
        <fullName evidence="1">Uncharacterized protein</fullName>
    </submittedName>
</protein>
<sequence>MVDKLLIDFSIAFQKSQEYLIRLCAYLTLSI</sequence>
<dbReference type="EMBL" id="UINC01221884">
    <property type="protein sequence ID" value="SVE50407.1"/>
    <property type="molecule type" value="Genomic_DNA"/>
</dbReference>
<dbReference type="AlphaFoldDB" id="A0A383E0Q5"/>
<organism evidence="1">
    <name type="scientific">marine metagenome</name>
    <dbReference type="NCBI Taxonomy" id="408172"/>
    <lineage>
        <taxon>unclassified sequences</taxon>
        <taxon>metagenomes</taxon>
        <taxon>ecological metagenomes</taxon>
    </lineage>
</organism>